<evidence type="ECO:0000259" key="4">
    <source>
        <dbReference type="Pfam" id="PF01926"/>
    </source>
</evidence>
<dbReference type="Proteomes" id="UP000286045">
    <property type="component" value="Unassembled WGS sequence"/>
</dbReference>
<comment type="caution">
    <text evidence="5">The sequence shown here is derived from an EMBL/GenBank/DDBJ whole genome shotgun (WGS) entry which is preliminary data.</text>
</comment>
<dbReference type="PANTHER" id="PTHR45782:SF4">
    <property type="entry name" value="MITOCHONDRIAL RIBOSOME-ASSOCIATED GTPASE 1"/>
    <property type="match status" value="1"/>
</dbReference>
<evidence type="ECO:0000313" key="5">
    <source>
        <dbReference type="EMBL" id="RWA03328.1"/>
    </source>
</evidence>
<dbReference type="STRING" id="363999.A0A439CMD0"/>
<keyword evidence="6" id="KW-1185">Reference proteome</keyword>
<keyword evidence="2" id="KW-0342">GTP-binding</keyword>
<dbReference type="SUPFAM" id="SSF52540">
    <property type="entry name" value="P-loop containing nucleoside triphosphate hydrolases"/>
    <property type="match status" value="1"/>
</dbReference>
<dbReference type="InterPro" id="IPR027417">
    <property type="entry name" value="P-loop_NTPase"/>
</dbReference>
<keyword evidence="1" id="KW-0547">Nucleotide-binding</keyword>
<evidence type="ECO:0000256" key="2">
    <source>
        <dbReference type="ARBA" id="ARBA00023134"/>
    </source>
</evidence>
<protein>
    <recommendedName>
        <fullName evidence="4">G domain-containing protein</fullName>
    </recommendedName>
</protein>
<dbReference type="EMBL" id="RYZI01000836">
    <property type="protein sequence ID" value="RWA03328.1"/>
    <property type="molecule type" value="Genomic_DNA"/>
</dbReference>
<name>A0A439CMD0_9PEZI</name>
<evidence type="ECO:0000256" key="3">
    <source>
        <dbReference type="SAM" id="MobiDB-lite"/>
    </source>
</evidence>
<dbReference type="Gene3D" id="3.40.50.300">
    <property type="entry name" value="P-loop containing nucleotide triphosphate hydrolases"/>
    <property type="match status" value="1"/>
</dbReference>
<dbReference type="GO" id="GO:0032543">
    <property type="term" value="P:mitochondrial translation"/>
    <property type="evidence" value="ECO:0007669"/>
    <property type="project" value="TreeGrafter"/>
</dbReference>
<dbReference type="AlphaFoldDB" id="A0A439CMD0"/>
<accession>A0A439CMD0</accession>
<reference evidence="5 6" key="1">
    <citation type="submission" date="2018-12" db="EMBL/GenBank/DDBJ databases">
        <title>Draft genome sequence of Xylaria grammica IHI A82.</title>
        <authorList>
            <person name="Buettner E."/>
            <person name="Kellner H."/>
        </authorList>
    </citation>
    <scope>NUCLEOTIDE SEQUENCE [LARGE SCALE GENOMIC DNA]</scope>
    <source>
        <strain evidence="5 6">IHI A82</strain>
    </source>
</reference>
<dbReference type="GO" id="GO:0005525">
    <property type="term" value="F:GTP binding"/>
    <property type="evidence" value="ECO:0007669"/>
    <property type="project" value="UniProtKB-KW"/>
</dbReference>
<dbReference type="PANTHER" id="PTHR45782">
    <property type="entry name" value="MITOCHONDRIAL RIBOSOME-ASSOCIATED GTPASE 1"/>
    <property type="match status" value="1"/>
</dbReference>
<feature type="region of interest" description="Disordered" evidence="3">
    <location>
        <begin position="192"/>
        <end position="223"/>
    </location>
</feature>
<gene>
    <name evidence="5" type="ORF">EKO27_g11778</name>
</gene>
<evidence type="ECO:0000256" key="1">
    <source>
        <dbReference type="ARBA" id="ARBA00022741"/>
    </source>
</evidence>
<dbReference type="GO" id="GO:0005739">
    <property type="term" value="C:mitochondrion"/>
    <property type="evidence" value="ECO:0007669"/>
    <property type="project" value="TreeGrafter"/>
</dbReference>
<organism evidence="5 6">
    <name type="scientific">Xylaria grammica</name>
    <dbReference type="NCBI Taxonomy" id="363999"/>
    <lineage>
        <taxon>Eukaryota</taxon>
        <taxon>Fungi</taxon>
        <taxon>Dikarya</taxon>
        <taxon>Ascomycota</taxon>
        <taxon>Pezizomycotina</taxon>
        <taxon>Sordariomycetes</taxon>
        <taxon>Xylariomycetidae</taxon>
        <taxon>Xylariales</taxon>
        <taxon>Xylariaceae</taxon>
        <taxon>Xylaria</taxon>
    </lineage>
</organism>
<dbReference type="Pfam" id="PF01926">
    <property type="entry name" value="MMR_HSR1"/>
    <property type="match status" value="1"/>
</dbReference>
<sequence length="223" mass="24733">MERFVPRQVFEISESITRSYFLGHHNTALRAMGKALSNIGLVIECRDSRVPLTSVNPLLESALAGRDRIVVFTKWDLCMPVPAPQWKDSHRRLLREFCARDPREGAGRTSVVFTDKGKPTSLTELMECIRQTAEVQDSLLGLRALVVGMPNAGKSTLVNLLRRMGMRGLNVARTGAQPGVTRKMSMPVRIMVPASEPPPSPPADSWPSVSGSRTRMLPLRKCE</sequence>
<proteinExistence type="predicted"/>
<feature type="compositionally biased region" description="Pro residues" evidence="3">
    <location>
        <begin position="195"/>
        <end position="204"/>
    </location>
</feature>
<dbReference type="GO" id="GO:0003924">
    <property type="term" value="F:GTPase activity"/>
    <property type="evidence" value="ECO:0007669"/>
    <property type="project" value="TreeGrafter"/>
</dbReference>
<evidence type="ECO:0000313" key="6">
    <source>
        <dbReference type="Proteomes" id="UP000286045"/>
    </source>
</evidence>
<feature type="domain" description="G" evidence="4">
    <location>
        <begin position="144"/>
        <end position="184"/>
    </location>
</feature>
<dbReference type="InterPro" id="IPR006073">
    <property type="entry name" value="GTP-bd"/>
</dbReference>